<evidence type="ECO:0000313" key="16">
    <source>
        <dbReference type="Proteomes" id="UP000005012"/>
    </source>
</evidence>
<dbReference type="GeneID" id="93518672"/>
<dbReference type="NCBIfam" id="NF008414">
    <property type="entry name" value="PRK11240.1"/>
    <property type="match status" value="1"/>
</dbReference>
<dbReference type="InterPro" id="IPR011815">
    <property type="entry name" value="PBP_1c"/>
</dbReference>
<gene>
    <name evidence="15" type="ordered locus">S70_02960</name>
</gene>
<dbReference type="Proteomes" id="UP000005012">
    <property type="component" value="Chromosome"/>
</dbReference>
<evidence type="ECO:0000256" key="10">
    <source>
        <dbReference type="ARBA" id="ARBA00044770"/>
    </source>
</evidence>
<evidence type="ECO:0000259" key="12">
    <source>
        <dbReference type="Pfam" id="PF00905"/>
    </source>
</evidence>
<dbReference type="InterPro" id="IPR001460">
    <property type="entry name" value="PCN-bd_Tpept"/>
</dbReference>
<reference evidence="16" key="2">
    <citation type="submission" date="2012-04" db="EMBL/GenBank/DDBJ databases">
        <title>Complete genome sequence of Providencia stuartii clinical isolate MRSN 2154.</title>
        <authorList>
            <person name="Clifford R.J."/>
            <person name="Hang J."/>
            <person name="Riley M.C."/>
            <person name="Onmus-Leone F."/>
            <person name="Kuschner R.A."/>
            <person name="Lesho E.P."/>
            <person name="Waterman P.E."/>
        </authorList>
    </citation>
    <scope>NUCLEOTIDE SEQUENCE [LARGE SCALE GENOMIC DNA]</scope>
    <source>
        <strain evidence="16">MRSN 2154</strain>
    </source>
</reference>
<evidence type="ECO:0000256" key="11">
    <source>
        <dbReference type="ARBA" id="ARBA00049902"/>
    </source>
</evidence>
<dbReference type="InterPro" id="IPR023346">
    <property type="entry name" value="Lysozyme-like_dom_sf"/>
</dbReference>
<evidence type="ECO:0000256" key="8">
    <source>
        <dbReference type="ARBA" id="ARBA00022801"/>
    </source>
</evidence>
<dbReference type="FunFam" id="1.10.3810.10:FF:000006">
    <property type="entry name" value="Penicillin-binding protein 1C"/>
    <property type="match status" value="1"/>
</dbReference>
<reference evidence="15 16" key="1">
    <citation type="journal article" date="2012" name="J. Bacteriol.">
        <title>Complete Genome Sequence of Providencia stuartii Clinical Isolate MRSN 2154.</title>
        <authorList>
            <person name="Clifford R.J."/>
            <person name="Hang J."/>
            <person name="Riley M.C."/>
            <person name="Onmus-Leone F."/>
            <person name="Kuschner R.A."/>
            <person name="Lesho E.P."/>
            <person name="Waterman P.E."/>
        </authorList>
    </citation>
    <scope>NUCLEOTIDE SEQUENCE [LARGE SCALE GENOMIC DNA]</scope>
    <source>
        <strain evidence="15 16">MRSN 2154</strain>
    </source>
</reference>
<evidence type="ECO:0000259" key="13">
    <source>
        <dbReference type="Pfam" id="PF00912"/>
    </source>
</evidence>
<dbReference type="GO" id="GO:0008658">
    <property type="term" value="F:penicillin binding"/>
    <property type="evidence" value="ECO:0007669"/>
    <property type="project" value="InterPro"/>
</dbReference>
<dbReference type="HOGENOM" id="CLU_006354_7_3_6"/>
<evidence type="ECO:0000259" key="14">
    <source>
        <dbReference type="Pfam" id="PF06832"/>
    </source>
</evidence>
<dbReference type="GO" id="GO:0030288">
    <property type="term" value="C:outer membrane-bounded periplasmic space"/>
    <property type="evidence" value="ECO:0007669"/>
    <property type="project" value="TreeGrafter"/>
</dbReference>
<sequence length="773" mass="86687">MKKRLRRAGLVLLCLVIFLPLLFLLADKIWPLPIKQVEMARTVVAQDGTPLWRFADKEGIWRYPVKLDQVSPEFIEALLTYEDRHFYQHPGVNPFSLLRALWQDVSSGRIVSGGSTISMQVARLVDPHDRTITGKLKQLWRTAQLEYHYSKDEILEMYLNRAPYGGTIEGIGAASWVYLNKAPDKLTSGEAALFAVLPQAPSRLRPDRYPERAQAARDKVLDRLAEYQVWPADKIEDIKQEQIWLAPRKNPNSAPLLARRVVKDAQETVIETTIDAGLQRQLEEMAINWKNQLPKQTSLGILVVDHTDMSVKAYIGSIDFQDNSRFGHVDMITAWRSPGSTLKPFLYALAMDDGLIHAESLLQDVPRRFDDYRPGNFDSGFNGPVSVSDALVRSLNLPVVQVLDVYGSKRFTAKLRNVGTELRFPLASEPNLSLILGGTAARMDELVAAYSAFARQGKVSPLRYRPTDTIRDRQLMSAGAAWIIRRIMGGEARPVPDSSLTAQVNLAWKTGTSYGYRDAWAIGVNPRYTIGVWVGRPDGTPVAGQLGYATAIPIMNQVNNLLLGRLYQSNQLMPKDTKPSTVSQAMICWPSGTVLPEGDSNCRQRRLSWILDNTIPPTLMAKDQESLLGLRQKIWVNEQGLQVAPDCSNAVEKEVYLWPITLESWLPQSEKRINRLPPIDSSCPPLRTETPPLFISGIRDGEILQRLPGKTSLDVRLMTQGGQGQQWWFLNGEQIQETEHNGSVLLTFDKAGNYQISVLDLGGQVTSVNFKVK</sequence>
<accession>A0A140NHV2</accession>
<evidence type="ECO:0000256" key="1">
    <source>
        <dbReference type="ARBA" id="ARBA00004752"/>
    </source>
</evidence>
<comment type="similarity">
    <text evidence="3">In the N-terminal section; belongs to the glycosyltransferase 51 family.</text>
</comment>
<keyword evidence="7" id="KW-0808">Transferase</keyword>
<comment type="similarity">
    <text evidence="2">In the C-terminal section; belongs to the transpeptidase family.</text>
</comment>
<dbReference type="EC" id="2.4.99.28" evidence="10"/>
<feature type="domain" description="Penicillin-binding protein transpeptidase" evidence="12">
    <location>
        <begin position="301"/>
        <end position="535"/>
    </location>
</feature>
<dbReference type="PANTHER" id="PTHR32282">
    <property type="entry name" value="BINDING PROTEIN TRANSPEPTIDASE, PUTATIVE-RELATED"/>
    <property type="match status" value="1"/>
</dbReference>
<evidence type="ECO:0000256" key="9">
    <source>
        <dbReference type="ARBA" id="ARBA00023268"/>
    </source>
</evidence>
<keyword evidence="9" id="KW-0511">Multifunctional enzyme</keyword>
<evidence type="ECO:0000256" key="2">
    <source>
        <dbReference type="ARBA" id="ARBA00007090"/>
    </source>
</evidence>
<proteinExistence type="inferred from homology"/>
<evidence type="ECO:0000256" key="6">
    <source>
        <dbReference type="ARBA" id="ARBA00022676"/>
    </source>
</evidence>
<keyword evidence="6" id="KW-0328">Glycosyltransferase</keyword>
<dbReference type="Gene3D" id="3.40.710.10">
    <property type="entry name" value="DD-peptidase/beta-lactamase superfamily"/>
    <property type="match status" value="1"/>
</dbReference>
<dbReference type="EMBL" id="CP003488">
    <property type="protein sequence ID" value="AFH92481.1"/>
    <property type="molecule type" value="Genomic_DNA"/>
</dbReference>
<dbReference type="UniPathway" id="UPA00219"/>
<organism evidence="15 16">
    <name type="scientific">Providencia stuartii (strain MRSN 2154)</name>
    <dbReference type="NCBI Taxonomy" id="1157951"/>
    <lineage>
        <taxon>Bacteria</taxon>
        <taxon>Pseudomonadati</taxon>
        <taxon>Pseudomonadota</taxon>
        <taxon>Gammaproteobacteria</taxon>
        <taxon>Enterobacterales</taxon>
        <taxon>Morganellaceae</taxon>
        <taxon>Providencia</taxon>
    </lineage>
</organism>
<comment type="catalytic activity">
    <reaction evidence="11">
        <text>[GlcNAc-(1-&gt;4)-Mur2Ac(oyl-L-Ala-gamma-D-Glu-L-Lys-D-Ala-D-Ala)](n)-di-trans,octa-cis-undecaprenyl diphosphate + beta-D-GlcNAc-(1-&gt;4)-Mur2Ac(oyl-L-Ala-gamma-D-Glu-L-Lys-D-Ala-D-Ala)-di-trans,octa-cis-undecaprenyl diphosphate = [GlcNAc-(1-&gt;4)-Mur2Ac(oyl-L-Ala-gamma-D-Glu-L-Lys-D-Ala-D-Ala)](n+1)-di-trans,octa-cis-undecaprenyl diphosphate + di-trans,octa-cis-undecaprenyl diphosphate + H(+)</text>
        <dbReference type="Rhea" id="RHEA:23708"/>
        <dbReference type="Rhea" id="RHEA-COMP:9602"/>
        <dbReference type="Rhea" id="RHEA-COMP:9603"/>
        <dbReference type="ChEBI" id="CHEBI:15378"/>
        <dbReference type="ChEBI" id="CHEBI:58405"/>
        <dbReference type="ChEBI" id="CHEBI:60033"/>
        <dbReference type="ChEBI" id="CHEBI:78435"/>
        <dbReference type="EC" id="2.4.99.28"/>
    </reaction>
</comment>
<dbReference type="GO" id="GO:0009252">
    <property type="term" value="P:peptidoglycan biosynthetic process"/>
    <property type="evidence" value="ECO:0007669"/>
    <property type="project" value="UniProtKB-UniPathway"/>
</dbReference>
<dbReference type="KEGG" id="psi:S70_02960"/>
<comment type="pathway">
    <text evidence="1">Cell wall biogenesis; peptidoglycan biosynthesis.</text>
</comment>
<dbReference type="RefSeq" id="WP_014656317.1">
    <property type="nucleotide sequence ID" value="NC_017731.1"/>
</dbReference>
<evidence type="ECO:0000313" key="15">
    <source>
        <dbReference type="EMBL" id="AFH92481.1"/>
    </source>
</evidence>
<dbReference type="PANTHER" id="PTHR32282:SF15">
    <property type="entry name" value="PENICILLIN-BINDING PROTEIN 1C"/>
    <property type="match status" value="1"/>
</dbReference>
<dbReference type="SUPFAM" id="SSF56601">
    <property type="entry name" value="beta-lactamase/transpeptidase-like"/>
    <property type="match status" value="1"/>
</dbReference>
<feature type="domain" description="Glycosyl transferase family 51" evidence="13">
    <location>
        <begin position="58"/>
        <end position="224"/>
    </location>
</feature>
<dbReference type="InterPro" id="IPR050396">
    <property type="entry name" value="Glycosyltr_51/Transpeptidase"/>
</dbReference>
<dbReference type="Pfam" id="PF00912">
    <property type="entry name" value="Transgly"/>
    <property type="match status" value="1"/>
</dbReference>
<dbReference type="InterPro" id="IPR001264">
    <property type="entry name" value="Glyco_trans_51"/>
</dbReference>
<dbReference type="OrthoDB" id="9766909at2"/>
<protein>
    <recommendedName>
        <fullName evidence="10">peptidoglycan glycosyltransferase</fullName>
        <ecNumber evidence="10">2.4.99.28</ecNumber>
    </recommendedName>
</protein>
<dbReference type="InterPro" id="IPR036950">
    <property type="entry name" value="PBP_transglycosylase"/>
</dbReference>
<dbReference type="InterPro" id="IPR012338">
    <property type="entry name" value="Beta-lactam/transpept-like"/>
</dbReference>
<evidence type="ECO:0000256" key="4">
    <source>
        <dbReference type="ARBA" id="ARBA00022645"/>
    </source>
</evidence>
<keyword evidence="8" id="KW-0378">Hydrolase</keyword>
<dbReference type="NCBIfam" id="TIGR02073">
    <property type="entry name" value="PBP_1c"/>
    <property type="match status" value="1"/>
</dbReference>
<dbReference type="Pfam" id="PF00905">
    <property type="entry name" value="Transpeptidase"/>
    <property type="match status" value="1"/>
</dbReference>
<evidence type="ECO:0000256" key="3">
    <source>
        <dbReference type="ARBA" id="ARBA00007739"/>
    </source>
</evidence>
<dbReference type="Gene3D" id="1.10.3810.10">
    <property type="entry name" value="Biosynthetic peptidoglycan transglycosylase-like"/>
    <property type="match status" value="1"/>
</dbReference>
<evidence type="ECO:0000256" key="7">
    <source>
        <dbReference type="ARBA" id="ARBA00022679"/>
    </source>
</evidence>
<dbReference type="GO" id="GO:0006508">
    <property type="term" value="P:proteolysis"/>
    <property type="evidence" value="ECO:0007669"/>
    <property type="project" value="UniProtKB-KW"/>
</dbReference>
<dbReference type="GO" id="GO:0008955">
    <property type="term" value="F:peptidoglycan glycosyltransferase activity"/>
    <property type="evidence" value="ECO:0007669"/>
    <property type="project" value="UniProtKB-EC"/>
</dbReference>
<dbReference type="PATRIC" id="fig|1157951.4.peg.585"/>
<feature type="domain" description="Penicillin-binding C-terminal" evidence="14">
    <location>
        <begin position="688"/>
        <end position="770"/>
    </location>
</feature>
<dbReference type="GO" id="GO:0004180">
    <property type="term" value="F:carboxypeptidase activity"/>
    <property type="evidence" value="ECO:0007669"/>
    <property type="project" value="UniProtKB-KW"/>
</dbReference>
<dbReference type="Pfam" id="PF06832">
    <property type="entry name" value="BiPBP_C"/>
    <property type="match status" value="1"/>
</dbReference>
<dbReference type="SUPFAM" id="SSF53955">
    <property type="entry name" value="Lysozyme-like"/>
    <property type="match status" value="1"/>
</dbReference>
<dbReference type="InterPro" id="IPR009647">
    <property type="entry name" value="PBP_C"/>
</dbReference>
<keyword evidence="4" id="KW-0121">Carboxypeptidase</keyword>
<name>A0A140NHV2_PROSM</name>
<keyword evidence="5" id="KW-0645">Protease</keyword>
<dbReference type="FunFam" id="3.40.710.10:FF:000021">
    <property type="entry name" value="Penicillin-binding protein 1C"/>
    <property type="match status" value="1"/>
</dbReference>
<dbReference type="AlphaFoldDB" id="A0A140NHV2"/>
<evidence type="ECO:0000256" key="5">
    <source>
        <dbReference type="ARBA" id="ARBA00022670"/>
    </source>
</evidence>